<proteinExistence type="predicted"/>
<evidence type="ECO:0000313" key="3">
    <source>
        <dbReference type="Proteomes" id="UP000625711"/>
    </source>
</evidence>
<feature type="compositionally biased region" description="Basic and acidic residues" evidence="1">
    <location>
        <begin position="250"/>
        <end position="261"/>
    </location>
</feature>
<name>A0A834IMD7_RHYFE</name>
<dbReference type="AlphaFoldDB" id="A0A834IMD7"/>
<evidence type="ECO:0000313" key="2">
    <source>
        <dbReference type="EMBL" id="KAF7283734.1"/>
    </source>
</evidence>
<feature type="compositionally biased region" description="Basic and acidic residues" evidence="1">
    <location>
        <begin position="197"/>
        <end position="216"/>
    </location>
</feature>
<organism evidence="2 3">
    <name type="scientific">Rhynchophorus ferrugineus</name>
    <name type="common">Red palm weevil</name>
    <name type="synonym">Curculio ferrugineus</name>
    <dbReference type="NCBI Taxonomy" id="354439"/>
    <lineage>
        <taxon>Eukaryota</taxon>
        <taxon>Metazoa</taxon>
        <taxon>Ecdysozoa</taxon>
        <taxon>Arthropoda</taxon>
        <taxon>Hexapoda</taxon>
        <taxon>Insecta</taxon>
        <taxon>Pterygota</taxon>
        <taxon>Neoptera</taxon>
        <taxon>Endopterygota</taxon>
        <taxon>Coleoptera</taxon>
        <taxon>Polyphaga</taxon>
        <taxon>Cucujiformia</taxon>
        <taxon>Curculionidae</taxon>
        <taxon>Dryophthorinae</taxon>
        <taxon>Rhynchophorus</taxon>
    </lineage>
</organism>
<reference evidence="2" key="1">
    <citation type="submission" date="2020-08" db="EMBL/GenBank/DDBJ databases">
        <title>Genome sequencing and assembly of the red palm weevil Rhynchophorus ferrugineus.</title>
        <authorList>
            <person name="Dias G.B."/>
            <person name="Bergman C.M."/>
            <person name="Manee M."/>
        </authorList>
    </citation>
    <scope>NUCLEOTIDE SEQUENCE</scope>
    <source>
        <strain evidence="2">AA-2017</strain>
        <tissue evidence="2">Whole larva</tissue>
    </source>
</reference>
<feature type="region of interest" description="Disordered" evidence="1">
    <location>
        <begin position="66"/>
        <end position="93"/>
    </location>
</feature>
<feature type="region of interest" description="Disordered" evidence="1">
    <location>
        <begin position="196"/>
        <end position="287"/>
    </location>
</feature>
<keyword evidence="3" id="KW-1185">Reference proteome</keyword>
<dbReference type="EMBL" id="JAACXV010000088">
    <property type="protein sequence ID" value="KAF7283734.1"/>
    <property type="molecule type" value="Genomic_DNA"/>
</dbReference>
<accession>A0A834IMD7</accession>
<feature type="compositionally biased region" description="Low complexity" evidence="1">
    <location>
        <begin position="66"/>
        <end position="84"/>
    </location>
</feature>
<dbReference type="Proteomes" id="UP000625711">
    <property type="component" value="Unassembled WGS sequence"/>
</dbReference>
<evidence type="ECO:0000256" key="1">
    <source>
        <dbReference type="SAM" id="MobiDB-lite"/>
    </source>
</evidence>
<feature type="region of interest" description="Disordered" evidence="1">
    <location>
        <begin position="1"/>
        <end position="52"/>
    </location>
</feature>
<gene>
    <name evidence="2" type="ORF">GWI33_022988</name>
</gene>
<protein>
    <submittedName>
        <fullName evidence="2">Uncharacterized protein</fullName>
    </submittedName>
</protein>
<sequence>MLSYMLPVEEKPPPVPKNHLQLSLAHQAHNGHHAVPASNGPPPLVNGKSLSTPISKETSISSFISDTTTATASHSSMTPTSTSTDKGKPKLVINGGKHQTLKRVSFGSSKGSMVETLIFESPLQEEPEPSPIPENGREFPNGCDKEDEREKVRVTFFQQSKPLEVDLPDDPPFCDQQFIMSSPVLKNDVNHIVYNRTESRRSRASREAIKERDLSTKSKQTNKRGERRTNEGPPSGHGRRQWGDSSPDLRASDMHDVEAPTRNRAAPSPLRRPPSRSTRLKADGFRI</sequence>
<feature type="region of interest" description="Disordered" evidence="1">
    <location>
        <begin position="122"/>
        <end position="146"/>
    </location>
</feature>
<comment type="caution">
    <text evidence="2">The sequence shown here is derived from an EMBL/GenBank/DDBJ whole genome shotgun (WGS) entry which is preliminary data.</text>
</comment>
<dbReference type="OrthoDB" id="6618101at2759"/>